<sequence>MMRRLLLVLALLVFIPAAQAQTFPKLTGQVVDAANLLSPQQEQALTAKLAALDKQSGRQVVVATVPDLQGYEIGDYAYQLGRSWGIGSKEKDDGTILLVAPNERKVWIATGYGVEGIVTDALASRIYRTAIIPRFKAGDFPGGIDAGVNELATLLTLPPEEAKARAAAAEAEERKGDSGGGAVMLVFWVIVIIIVGISMFASRGGRGRRYRGGAGPVIIWGPSDSGWGSGGGSGWGSGGGGWGGGDGGGFSGGGGSFGGGGAGGSW</sequence>
<evidence type="ECO:0000256" key="1">
    <source>
        <dbReference type="SAM" id="MobiDB-lite"/>
    </source>
</evidence>
<reference evidence="5 8" key="2">
    <citation type="submission" date="2018-10" db="EMBL/GenBank/DDBJ databases">
        <title>Characterization and genome analysis of a novel bacterium Sphingobium yanoikuyae SJTF8 capable of degrading PAHs.</title>
        <authorList>
            <person name="Yin C."/>
            <person name="Xiong W."/>
            <person name="Liang R."/>
        </authorList>
    </citation>
    <scope>NUCLEOTIDE SEQUENCE [LARGE SCALE GENOMIC DNA]</scope>
    <source>
        <strain evidence="5 8">SJTF8</strain>
    </source>
</reference>
<keyword evidence="2" id="KW-0812">Transmembrane</keyword>
<proteinExistence type="predicted"/>
<evidence type="ECO:0000256" key="2">
    <source>
        <dbReference type="SAM" id="Phobius"/>
    </source>
</evidence>
<feature type="domain" description="TPM" evidence="4">
    <location>
        <begin position="30"/>
        <end position="153"/>
    </location>
</feature>
<dbReference type="PANTHER" id="PTHR30373:SF2">
    <property type="entry name" value="UPF0603 PROTEIN YGCG"/>
    <property type="match status" value="1"/>
</dbReference>
<dbReference type="STRING" id="13690.AX777_06605"/>
<feature type="signal peptide" evidence="3">
    <location>
        <begin position="1"/>
        <end position="20"/>
    </location>
</feature>
<evidence type="ECO:0000313" key="6">
    <source>
        <dbReference type="EMBL" id="KEZ21568.1"/>
    </source>
</evidence>
<dbReference type="PATRIC" id="fig|13690.10.peg.252"/>
<evidence type="ECO:0000313" key="5">
    <source>
        <dbReference type="EMBL" id="AYO79961.1"/>
    </source>
</evidence>
<evidence type="ECO:0000313" key="7">
    <source>
        <dbReference type="Proteomes" id="UP000028534"/>
    </source>
</evidence>
<dbReference type="PANTHER" id="PTHR30373">
    <property type="entry name" value="UPF0603 PROTEIN YGCG"/>
    <property type="match status" value="1"/>
</dbReference>
<organism evidence="6 7">
    <name type="scientific">Sphingobium yanoikuyae</name>
    <name type="common">Sphingomonas yanoikuyae</name>
    <dbReference type="NCBI Taxonomy" id="13690"/>
    <lineage>
        <taxon>Bacteria</taxon>
        <taxon>Pseudomonadati</taxon>
        <taxon>Pseudomonadota</taxon>
        <taxon>Alphaproteobacteria</taxon>
        <taxon>Sphingomonadales</taxon>
        <taxon>Sphingomonadaceae</taxon>
        <taxon>Sphingobium</taxon>
    </lineage>
</organism>
<keyword evidence="3" id="KW-0732">Signal</keyword>
<dbReference type="Proteomes" id="UP000028534">
    <property type="component" value="Unassembled WGS sequence"/>
</dbReference>
<feature type="transmembrane region" description="Helical" evidence="2">
    <location>
        <begin position="182"/>
        <end position="201"/>
    </location>
</feature>
<evidence type="ECO:0000256" key="3">
    <source>
        <dbReference type="SAM" id="SignalP"/>
    </source>
</evidence>
<dbReference type="AlphaFoldDB" id="A0A085KAY8"/>
<dbReference type="EMBL" id="JGVR01000001">
    <property type="protein sequence ID" value="KEZ21568.1"/>
    <property type="molecule type" value="Genomic_DNA"/>
</dbReference>
<dbReference type="EMBL" id="CP033230">
    <property type="protein sequence ID" value="AYO79961.1"/>
    <property type="molecule type" value="Genomic_DNA"/>
</dbReference>
<keyword evidence="2" id="KW-1133">Transmembrane helix</keyword>
<feature type="chain" id="PRO_5009036292" evidence="3">
    <location>
        <begin position="21"/>
        <end position="266"/>
    </location>
</feature>
<accession>A0A085KAY8</accession>
<evidence type="ECO:0000259" key="4">
    <source>
        <dbReference type="Pfam" id="PF04536"/>
    </source>
</evidence>
<protein>
    <submittedName>
        <fullName evidence="6">Beta-propeller domain-containing protein, methanol dehydrogenase</fullName>
    </submittedName>
    <submittedName>
        <fullName evidence="5">TPM domain-containing protein</fullName>
    </submittedName>
</protein>
<evidence type="ECO:0000313" key="8">
    <source>
        <dbReference type="Proteomes" id="UP000280708"/>
    </source>
</evidence>
<dbReference type="Gene3D" id="3.10.310.50">
    <property type="match status" value="1"/>
</dbReference>
<dbReference type="RefSeq" id="WP_037506152.1">
    <property type="nucleotide sequence ID" value="NZ_CAIGKD010000001.1"/>
</dbReference>
<dbReference type="Pfam" id="PF04536">
    <property type="entry name" value="TPM_phosphatase"/>
    <property type="match status" value="1"/>
</dbReference>
<dbReference type="InterPro" id="IPR007621">
    <property type="entry name" value="TPM_dom"/>
</dbReference>
<keyword evidence="2" id="KW-0472">Membrane</keyword>
<dbReference type="Proteomes" id="UP000280708">
    <property type="component" value="Chromosome"/>
</dbReference>
<reference evidence="6 7" key="1">
    <citation type="submission" date="2014-03" db="EMBL/GenBank/DDBJ databases">
        <title>Genome sequence of Sphingobium yanoikuyae B1.</title>
        <authorList>
            <person name="Gan H.M."/>
            <person name="Gan H.Y."/>
            <person name="Savka M.A."/>
        </authorList>
    </citation>
    <scope>NUCLEOTIDE SEQUENCE [LARGE SCALE GENOMIC DNA]</scope>
    <source>
        <strain evidence="6 7">B1</strain>
    </source>
</reference>
<name>A0A085KAY8_SPHYA</name>
<gene>
    <name evidence="6" type="ORF">CP98_00246</name>
    <name evidence="5" type="ORF">EBF16_25700</name>
</gene>
<dbReference type="eggNOG" id="COG1512">
    <property type="taxonomic scope" value="Bacteria"/>
</dbReference>
<feature type="region of interest" description="Disordered" evidence="1">
    <location>
        <begin position="229"/>
        <end position="266"/>
    </location>
</feature>